<feature type="transmembrane region" description="Helical" evidence="1">
    <location>
        <begin position="12"/>
        <end position="32"/>
    </location>
</feature>
<dbReference type="InterPro" id="IPR021443">
    <property type="entry name" value="DUF3093"/>
</dbReference>
<keyword evidence="1" id="KW-1133">Transmembrane helix</keyword>
<reference evidence="2 3" key="1">
    <citation type="submission" date="2020-08" db="EMBL/GenBank/DDBJ databases">
        <title>Sequencing the genomes of 1000 actinobacteria strains.</title>
        <authorList>
            <person name="Klenk H.-P."/>
        </authorList>
    </citation>
    <scope>NUCLEOTIDE SEQUENCE [LARGE SCALE GENOMIC DNA]</scope>
    <source>
        <strain evidence="2 3">DSM 20146</strain>
    </source>
</reference>
<evidence type="ECO:0008006" key="4">
    <source>
        <dbReference type="Google" id="ProtNLM"/>
    </source>
</evidence>
<dbReference type="EMBL" id="JACHVP010000001">
    <property type="protein sequence ID" value="MBB2966698.1"/>
    <property type="molecule type" value="Genomic_DNA"/>
</dbReference>
<dbReference type="Proteomes" id="UP000538196">
    <property type="component" value="Unassembled WGS sequence"/>
</dbReference>
<accession>A0A7W4YHX7</accession>
<organism evidence="2 3">
    <name type="scientific">Leifsonia aquatica</name>
    <name type="common">Corynebacterium aquaticum</name>
    <dbReference type="NCBI Taxonomy" id="144185"/>
    <lineage>
        <taxon>Bacteria</taxon>
        <taxon>Bacillati</taxon>
        <taxon>Actinomycetota</taxon>
        <taxon>Actinomycetes</taxon>
        <taxon>Micrococcales</taxon>
        <taxon>Microbacteriaceae</taxon>
        <taxon>Leifsonia</taxon>
    </lineage>
</organism>
<sequence length="151" mass="16790">MDLYRERLWATPWLFISTLLVIPAVMLVFAPINFTVGVVLAIVFYVAIVVALIVSAPTLRVTKDELIAGRAHIPLSLTATPSAYTGDAATLERGQRLDARAWLLIRGWIKPVVKVPVADLDDPTPYWLLSTRNPDQLVRVLEEARQSSGER</sequence>
<evidence type="ECO:0000313" key="2">
    <source>
        <dbReference type="EMBL" id="MBB2966698.1"/>
    </source>
</evidence>
<evidence type="ECO:0000313" key="3">
    <source>
        <dbReference type="Proteomes" id="UP000538196"/>
    </source>
</evidence>
<protein>
    <recommendedName>
        <fullName evidence="4">DUF3093 domain-containing protein</fullName>
    </recommendedName>
</protein>
<name>A0A7W4YHX7_LEIAQ</name>
<dbReference type="Pfam" id="PF11292">
    <property type="entry name" value="DUF3093"/>
    <property type="match status" value="1"/>
</dbReference>
<feature type="transmembrane region" description="Helical" evidence="1">
    <location>
        <begin position="38"/>
        <end position="59"/>
    </location>
</feature>
<keyword evidence="1" id="KW-0472">Membrane</keyword>
<keyword evidence="3" id="KW-1185">Reference proteome</keyword>
<dbReference type="AlphaFoldDB" id="A0A7W4YHX7"/>
<evidence type="ECO:0000256" key="1">
    <source>
        <dbReference type="SAM" id="Phobius"/>
    </source>
</evidence>
<proteinExistence type="predicted"/>
<gene>
    <name evidence="2" type="ORF">FHX33_001430</name>
</gene>
<keyword evidence="1" id="KW-0812">Transmembrane</keyword>
<dbReference type="RefSeq" id="WP_021755214.1">
    <property type="nucleotide sequence ID" value="NZ_JACHVP010000001.1"/>
</dbReference>
<comment type="caution">
    <text evidence="2">The sequence shown here is derived from an EMBL/GenBank/DDBJ whole genome shotgun (WGS) entry which is preliminary data.</text>
</comment>